<dbReference type="PANTHER" id="PTHR36839">
    <property type="entry name" value="METALLO-BETA-LACTAMASE FAMILY PROTEIN (AFU_ORTHOLOGUE AFUA_5G12770)"/>
    <property type="match status" value="1"/>
</dbReference>
<dbReference type="OrthoDB" id="2373347at2"/>
<gene>
    <name evidence="2" type="ORF">E0Y62_22940</name>
</gene>
<protein>
    <recommendedName>
        <fullName evidence="1">Metallo-beta-lactamase domain-containing protein</fullName>
    </recommendedName>
</protein>
<dbReference type="Gene3D" id="3.60.15.10">
    <property type="entry name" value="Ribonuclease Z/Hydroxyacylglutathione hydrolase-like"/>
    <property type="match status" value="1"/>
</dbReference>
<feature type="domain" description="Metallo-beta-lactamase" evidence="1">
    <location>
        <begin position="74"/>
        <end position="243"/>
    </location>
</feature>
<dbReference type="AlphaFoldDB" id="A0A4R1AUD9"/>
<evidence type="ECO:0000313" key="3">
    <source>
        <dbReference type="Proteomes" id="UP000293846"/>
    </source>
</evidence>
<evidence type="ECO:0000313" key="2">
    <source>
        <dbReference type="EMBL" id="TCJ01654.1"/>
    </source>
</evidence>
<name>A0A4R1AUD9_9BACI</name>
<sequence>MGNYICVTCGVQYESSIQVPDQCVICNEERQYVNKNGQSWVTLETMIKENYYNNILFEEKGLHSITTSPAFGIGQTAYLVQSDGFNLLWDCISFIDVKTLNKIRELGGLNAIALSHPHYYSTQVEWAEAFDVPIYIHEDDKEWVMRQSDKIIFWSGESHELHDGLVIHRLGGHFKGGAVLEWKGGNEQKGILLTGDIIQVAADNRWVSFMYSYPNLIPLPAAKVQEIANVVSELTFDRIYNAFHRAVKKDAKMAVQKSAKRYVDALNGLLFNT</sequence>
<dbReference type="RefSeq" id="WP_131238393.1">
    <property type="nucleotide sequence ID" value="NZ_SJTH01000054.1"/>
</dbReference>
<dbReference type="PANTHER" id="PTHR36839:SF1">
    <property type="entry name" value="METALLO-BETA-LACTAMASE FAMILY PROTEIN (AFU_ORTHOLOGUE AFUA_5G12770)"/>
    <property type="match status" value="1"/>
</dbReference>
<dbReference type="Proteomes" id="UP000293846">
    <property type="component" value="Unassembled WGS sequence"/>
</dbReference>
<reference evidence="2 3" key="1">
    <citation type="submission" date="2019-03" db="EMBL/GenBank/DDBJ databases">
        <authorList>
            <person name="Jensen L."/>
            <person name="Storgaard J."/>
            <person name="Sulaj E."/>
            <person name="Schramm A."/>
            <person name="Marshall I.P.G."/>
        </authorList>
    </citation>
    <scope>NUCLEOTIDE SEQUENCE [LARGE SCALE GENOMIC DNA]</scope>
    <source>
        <strain evidence="2 3">2017H2G3</strain>
    </source>
</reference>
<comment type="caution">
    <text evidence="2">The sequence shown here is derived from an EMBL/GenBank/DDBJ whole genome shotgun (WGS) entry which is preliminary data.</text>
</comment>
<evidence type="ECO:0000259" key="1">
    <source>
        <dbReference type="SMART" id="SM00849"/>
    </source>
</evidence>
<dbReference type="SUPFAM" id="SSF56281">
    <property type="entry name" value="Metallo-hydrolase/oxidoreductase"/>
    <property type="match status" value="1"/>
</dbReference>
<dbReference type="STRING" id="1742358.GCA_001439605_02317"/>
<dbReference type="InterPro" id="IPR001279">
    <property type="entry name" value="Metallo-B-lactamas"/>
</dbReference>
<keyword evidence="3" id="KW-1185">Reference proteome</keyword>
<dbReference type="SMART" id="SM00849">
    <property type="entry name" value="Lactamase_B"/>
    <property type="match status" value="1"/>
</dbReference>
<dbReference type="InterPro" id="IPR036866">
    <property type="entry name" value="RibonucZ/Hydroxyglut_hydro"/>
</dbReference>
<proteinExistence type="predicted"/>
<organism evidence="2 3">
    <name type="scientific">Cytobacillus praedii</name>
    <dbReference type="NCBI Taxonomy" id="1742358"/>
    <lineage>
        <taxon>Bacteria</taxon>
        <taxon>Bacillati</taxon>
        <taxon>Bacillota</taxon>
        <taxon>Bacilli</taxon>
        <taxon>Bacillales</taxon>
        <taxon>Bacillaceae</taxon>
        <taxon>Cytobacillus</taxon>
    </lineage>
</organism>
<accession>A0A4R1AUD9</accession>
<dbReference type="EMBL" id="SJTH01000054">
    <property type="protein sequence ID" value="TCJ01654.1"/>
    <property type="molecule type" value="Genomic_DNA"/>
</dbReference>